<feature type="domain" description="Mechanosensitive ion channel MscS C-terminal" evidence="9">
    <location>
        <begin position="455"/>
        <end position="536"/>
    </location>
</feature>
<comment type="subcellular location">
    <subcellularLocation>
        <location evidence="1">Cell membrane</location>
        <topology evidence="1">Multi-pass membrane protein</topology>
    </subcellularLocation>
</comment>
<keyword evidence="6 7" id="KW-0472">Membrane</keyword>
<keyword evidence="3" id="KW-1003">Cell membrane</keyword>
<dbReference type="Proteomes" id="UP000218418">
    <property type="component" value="Chromosome"/>
</dbReference>
<dbReference type="GO" id="GO:0005886">
    <property type="term" value="C:plasma membrane"/>
    <property type="evidence" value="ECO:0007669"/>
    <property type="project" value="UniProtKB-SubCell"/>
</dbReference>
<evidence type="ECO:0000256" key="3">
    <source>
        <dbReference type="ARBA" id="ARBA00022475"/>
    </source>
</evidence>
<accession>A0A1Z4LNJ7</accession>
<dbReference type="Pfam" id="PF00924">
    <property type="entry name" value="MS_channel_2nd"/>
    <property type="match status" value="1"/>
</dbReference>
<dbReference type="InterPro" id="IPR008910">
    <property type="entry name" value="MSC_TM_helix"/>
</dbReference>
<evidence type="ECO:0000313" key="10">
    <source>
        <dbReference type="EMBL" id="BAY82810.1"/>
    </source>
</evidence>
<gene>
    <name evidence="10" type="ORF">NIES267_22940</name>
</gene>
<evidence type="ECO:0000256" key="1">
    <source>
        <dbReference type="ARBA" id="ARBA00004651"/>
    </source>
</evidence>
<dbReference type="PANTHER" id="PTHR30221">
    <property type="entry name" value="SMALL-CONDUCTANCE MECHANOSENSITIVE CHANNEL"/>
    <property type="match status" value="1"/>
</dbReference>
<proteinExistence type="inferred from homology"/>
<feature type="transmembrane region" description="Helical" evidence="7">
    <location>
        <begin position="172"/>
        <end position="197"/>
    </location>
</feature>
<dbReference type="Gene3D" id="3.30.70.100">
    <property type="match status" value="1"/>
</dbReference>
<dbReference type="Pfam" id="PF05552">
    <property type="entry name" value="MS_channel_1st_1"/>
    <property type="match status" value="1"/>
</dbReference>
<evidence type="ECO:0000313" key="11">
    <source>
        <dbReference type="Proteomes" id="UP000218418"/>
    </source>
</evidence>
<feature type="transmembrane region" description="Helical" evidence="7">
    <location>
        <begin position="234"/>
        <end position="257"/>
    </location>
</feature>
<dbReference type="OrthoDB" id="9809206at2"/>
<comment type="similarity">
    <text evidence="2">Belongs to the MscS (TC 1.A.23) family.</text>
</comment>
<reference evidence="10 11" key="1">
    <citation type="submission" date="2017-06" db="EMBL/GenBank/DDBJ databases">
        <title>Genome sequencing of cyanobaciteial culture collection at National Institute for Environmental Studies (NIES).</title>
        <authorList>
            <person name="Hirose Y."/>
            <person name="Shimura Y."/>
            <person name="Fujisawa T."/>
            <person name="Nakamura Y."/>
            <person name="Kawachi M."/>
        </authorList>
    </citation>
    <scope>NUCLEOTIDE SEQUENCE [LARGE SCALE GENOMIC DNA]</scope>
    <source>
        <strain evidence="10 11">NIES-267</strain>
    </source>
</reference>
<feature type="transmembrane region" description="Helical" evidence="7">
    <location>
        <begin position="362"/>
        <end position="388"/>
    </location>
</feature>
<dbReference type="InterPro" id="IPR006685">
    <property type="entry name" value="MscS_channel_2nd"/>
</dbReference>
<organism evidence="10 11">
    <name type="scientific">Calothrix parasitica NIES-267</name>
    <dbReference type="NCBI Taxonomy" id="1973488"/>
    <lineage>
        <taxon>Bacteria</taxon>
        <taxon>Bacillati</taxon>
        <taxon>Cyanobacteriota</taxon>
        <taxon>Cyanophyceae</taxon>
        <taxon>Nostocales</taxon>
        <taxon>Calotrichaceae</taxon>
        <taxon>Calothrix</taxon>
    </lineage>
</organism>
<dbReference type="PANTHER" id="PTHR30221:SF18">
    <property type="entry name" value="SLL0590 PROTEIN"/>
    <property type="match status" value="1"/>
</dbReference>
<evidence type="ECO:0000256" key="4">
    <source>
        <dbReference type="ARBA" id="ARBA00022692"/>
    </source>
</evidence>
<feature type="transmembrane region" description="Helical" evidence="7">
    <location>
        <begin position="20"/>
        <end position="39"/>
    </location>
</feature>
<sequence length="595" mass="66712">MKSFRLSQKIKLNPFLRRFIYFVASIILCFLLTIAPFSATDAQTPTPTPTQTPATASNNKGAVVELGGEELFKIRAGVGAFTAEERATAVNNRIVKLGDDPSIKVETIRIEDKPLTTNLTVDNRVLLTITDADARAADLSRQELARNYQEKIRKAITQYRIERTPDYIRQAIFNSVIATVLLIGTLILFAIIFPWCYGKVRNLQGTRIPAIRIQNFELLPATRISRLLIALLKLIRFALTLSVLAIYVPLVMSFFPLTRQISLRVYRYFLQAAENSWEAFLSYLPNLFALAIILFITYYLIKFTRNLFTSLGNGNLTIQGFYQEWAEPTFKLSVFLIVILAAVIAFPYLPGFGSPAFQGISLFLGLLVSLGSSVVVANVVAGVILIYTRAFQIGDRIKIGDAIGDVVEKTLFVTRIRTVKNVMITLPNTSVFTNQIINYTAAELDPDQAPLILHTTITLGYDVPWRKVHQVLIDAAKSTTHLLSEPEPFVLQTSLDDFYVSYELNAFTHNPTIMARIYSELHQNLQDKCNEAGIEILSPHYSAVRDGSQITIPEDYLPKNYTTPGWGIFPQETILGLLNNKSHNSNQNQSKEGKE</sequence>
<evidence type="ECO:0000259" key="8">
    <source>
        <dbReference type="Pfam" id="PF00924"/>
    </source>
</evidence>
<dbReference type="InterPro" id="IPR045275">
    <property type="entry name" value="MscS_archaea/bacteria_type"/>
</dbReference>
<keyword evidence="11" id="KW-1185">Reference proteome</keyword>
<dbReference type="Gene3D" id="2.30.30.60">
    <property type="match status" value="1"/>
</dbReference>
<keyword evidence="4 7" id="KW-0812">Transmembrane</keyword>
<evidence type="ECO:0000256" key="7">
    <source>
        <dbReference type="SAM" id="Phobius"/>
    </source>
</evidence>
<dbReference type="InterPro" id="IPR010920">
    <property type="entry name" value="LSM_dom_sf"/>
</dbReference>
<name>A0A1Z4LNJ7_9CYAN</name>
<feature type="transmembrane region" description="Helical" evidence="7">
    <location>
        <begin position="277"/>
        <end position="301"/>
    </location>
</feature>
<dbReference type="InterPro" id="IPR023408">
    <property type="entry name" value="MscS_beta-dom_sf"/>
</dbReference>
<evidence type="ECO:0000256" key="5">
    <source>
        <dbReference type="ARBA" id="ARBA00022989"/>
    </source>
</evidence>
<protein>
    <recommendedName>
        <fullName evidence="12">MscS mechanosensitive ion channel</fullName>
    </recommendedName>
</protein>
<dbReference type="InterPro" id="IPR049278">
    <property type="entry name" value="MS_channel_C"/>
</dbReference>
<dbReference type="SUPFAM" id="SSF82689">
    <property type="entry name" value="Mechanosensitive channel protein MscS (YggB), C-terminal domain"/>
    <property type="match status" value="1"/>
</dbReference>
<dbReference type="InterPro" id="IPR011066">
    <property type="entry name" value="MscS_channel_C_sf"/>
</dbReference>
<feature type="transmembrane region" description="Helical" evidence="7">
    <location>
        <begin position="332"/>
        <end position="350"/>
    </location>
</feature>
<dbReference type="Pfam" id="PF21082">
    <property type="entry name" value="MS_channel_3rd"/>
    <property type="match status" value="1"/>
</dbReference>
<dbReference type="GO" id="GO:0008381">
    <property type="term" value="F:mechanosensitive monoatomic ion channel activity"/>
    <property type="evidence" value="ECO:0007669"/>
    <property type="project" value="InterPro"/>
</dbReference>
<evidence type="ECO:0000256" key="2">
    <source>
        <dbReference type="ARBA" id="ARBA00008017"/>
    </source>
</evidence>
<evidence type="ECO:0000256" key="6">
    <source>
        <dbReference type="ARBA" id="ARBA00023136"/>
    </source>
</evidence>
<feature type="domain" description="Mechanosensitive ion channel MscS" evidence="8">
    <location>
        <begin position="375"/>
        <end position="440"/>
    </location>
</feature>
<dbReference type="AlphaFoldDB" id="A0A1Z4LNJ7"/>
<dbReference type="SUPFAM" id="SSF50182">
    <property type="entry name" value="Sm-like ribonucleoproteins"/>
    <property type="match status" value="1"/>
</dbReference>
<dbReference type="EMBL" id="AP018227">
    <property type="protein sequence ID" value="BAY82810.1"/>
    <property type="molecule type" value="Genomic_DNA"/>
</dbReference>
<evidence type="ECO:0008006" key="12">
    <source>
        <dbReference type="Google" id="ProtNLM"/>
    </source>
</evidence>
<keyword evidence="5 7" id="KW-1133">Transmembrane helix</keyword>
<evidence type="ECO:0000259" key="9">
    <source>
        <dbReference type="Pfam" id="PF21082"/>
    </source>
</evidence>